<feature type="compositionally biased region" description="Low complexity" evidence="1">
    <location>
        <begin position="432"/>
        <end position="443"/>
    </location>
</feature>
<dbReference type="EMBL" id="JAXIOK010000018">
    <property type="protein sequence ID" value="KAK4749690.1"/>
    <property type="molecule type" value="Genomic_DNA"/>
</dbReference>
<evidence type="ECO:0008006" key="4">
    <source>
        <dbReference type="Google" id="ProtNLM"/>
    </source>
</evidence>
<feature type="region of interest" description="Disordered" evidence="1">
    <location>
        <begin position="96"/>
        <end position="122"/>
    </location>
</feature>
<evidence type="ECO:0000256" key="1">
    <source>
        <dbReference type="SAM" id="MobiDB-lite"/>
    </source>
</evidence>
<evidence type="ECO:0000313" key="3">
    <source>
        <dbReference type="Proteomes" id="UP001345219"/>
    </source>
</evidence>
<gene>
    <name evidence="2" type="ORF">SAY87_027139</name>
</gene>
<feature type="compositionally biased region" description="Acidic residues" evidence="1">
    <location>
        <begin position="254"/>
        <end position="263"/>
    </location>
</feature>
<accession>A0AAN7GMX4</accession>
<feature type="region of interest" description="Disordered" evidence="1">
    <location>
        <begin position="38"/>
        <end position="82"/>
    </location>
</feature>
<dbReference type="PANTHER" id="PTHR37767:SF1">
    <property type="entry name" value="HYDROXYPROLINE-RICH GLYCOPROTEIN FAMILY PROTEIN"/>
    <property type="match status" value="1"/>
</dbReference>
<feature type="region of interest" description="Disordered" evidence="1">
    <location>
        <begin position="219"/>
        <end position="286"/>
    </location>
</feature>
<evidence type="ECO:0000313" key="2">
    <source>
        <dbReference type="EMBL" id="KAK4749690.1"/>
    </source>
</evidence>
<comment type="caution">
    <text evidence="2">The sequence shown here is derived from an EMBL/GenBank/DDBJ whole genome shotgun (WGS) entry which is preliminary data.</text>
</comment>
<feature type="compositionally biased region" description="Pro residues" evidence="1">
    <location>
        <begin position="106"/>
        <end position="116"/>
    </location>
</feature>
<feature type="region of interest" description="Disordered" evidence="1">
    <location>
        <begin position="423"/>
        <end position="456"/>
    </location>
</feature>
<reference evidence="2 3" key="1">
    <citation type="journal article" date="2023" name="Hortic Res">
        <title>Pangenome of water caltrop reveals structural variations and asymmetric subgenome divergence after allopolyploidization.</title>
        <authorList>
            <person name="Zhang X."/>
            <person name="Chen Y."/>
            <person name="Wang L."/>
            <person name="Yuan Y."/>
            <person name="Fang M."/>
            <person name="Shi L."/>
            <person name="Lu R."/>
            <person name="Comes H.P."/>
            <person name="Ma Y."/>
            <person name="Chen Y."/>
            <person name="Huang G."/>
            <person name="Zhou Y."/>
            <person name="Zheng Z."/>
            <person name="Qiu Y."/>
        </authorList>
    </citation>
    <scope>NUCLEOTIDE SEQUENCE [LARGE SCALE GENOMIC DNA]</scope>
    <source>
        <tissue evidence="2">Roots</tissue>
    </source>
</reference>
<organism evidence="2 3">
    <name type="scientific">Trapa incisa</name>
    <dbReference type="NCBI Taxonomy" id="236973"/>
    <lineage>
        <taxon>Eukaryota</taxon>
        <taxon>Viridiplantae</taxon>
        <taxon>Streptophyta</taxon>
        <taxon>Embryophyta</taxon>
        <taxon>Tracheophyta</taxon>
        <taxon>Spermatophyta</taxon>
        <taxon>Magnoliopsida</taxon>
        <taxon>eudicotyledons</taxon>
        <taxon>Gunneridae</taxon>
        <taxon>Pentapetalae</taxon>
        <taxon>rosids</taxon>
        <taxon>malvids</taxon>
        <taxon>Myrtales</taxon>
        <taxon>Lythraceae</taxon>
        <taxon>Trapa</taxon>
    </lineage>
</organism>
<keyword evidence="3" id="KW-1185">Reference proteome</keyword>
<sequence>MGKDITSSYAIMRCCLLDEQFEIAQQMRTGGGVGTSFPMSNPWFSKTKKRRQGIGMGMSKTPNLPQPDDDGGNGNRSKRIRISHPPAVPFLWEVRPGMPKKDWKPDQPPSSPPPISPASVHPHPVKLIADEKKPGITSSFSSPQSKLIDSPPLLLLHPPLLDTHGEDDDTIGSSYWRADTITEDPPRSFIHRAPSRRPVKLVASVPFVWEEKPGKPLPCFSPSPPHDMNVSDHLLSPLPPLPPPPPSGSWSSYDYEEEEEEEAGSSSICNNNNNNNVADGDADEEGAYRPDVRSFKFGISECPPVRRLPSSRPVKLVASVPFVWEERPGKPLSSFPQVPIHPNFDLCDDLKGPGPAPAADKRHHQEGMFEWEIESFRFETDDDDRSSSSTTHSLPLLPAANCFMPSAISTALPLGGPPHSTNDNCLKKLEPSSSCSSSSTSTSDLEKESDASSSYYGTEASGPVGSAFLEWLFPLFPPRSGILDRSGSRQRHTLAAAAASSIAVPEGGCLGIEASGSLIMTGPVTTLGELIMMSRRSCRRKAAAVHMRKHNSSIREFTKRTGFGCGVLGHKIIQGLNLKRQPRLKLA</sequence>
<dbReference type="Proteomes" id="UP001345219">
    <property type="component" value="Chromosome 21"/>
</dbReference>
<feature type="compositionally biased region" description="Pro residues" evidence="1">
    <location>
        <begin position="237"/>
        <end position="247"/>
    </location>
</feature>
<name>A0AAN7GMX4_9MYRT</name>
<dbReference type="PANTHER" id="PTHR37767">
    <property type="entry name" value="HYDROXYPROLINE-RICH GLYCOPROTEIN FAMILY PROTEIN"/>
    <property type="match status" value="1"/>
</dbReference>
<feature type="compositionally biased region" description="Low complexity" evidence="1">
    <location>
        <begin position="264"/>
        <end position="276"/>
    </location>
</feature>
<proteinExistence type="predicted"/>
<dbReference type="AlphaFoldDB" id="A0AAN7GMX4"/>
<protein>
    <recommendedName>
        <fullName evidence="4">Hydroxyproline-rich glycoprotein family protein</fullName>
    </recommendedName>
</protein>